<evidence type="ECO:0000313" key="2">
    <source>
        <dbReference type="EMBL" id="SJZ35179.1"/>
    </source>
</evidence>
<gene>
    <name evidence="2" type="ORF">SAMN02745191_0172</name>
</gene>
<dbReference type="Proteomes" id="UP000243297">
    <property type="component" value="Unassembled WGS sequence"/>
</dbReference>
<evidence type="ECO:0000313" key="3">
    <source>
        <dbReference type="Proteomes" id="UP000243297"/>
    </source>
</evidence>
<dbReference type="AlphaFoldDB" id="A0A1T4JYI6"/>
<dbReference type="GO" id="GO:0000160">
    <property type="term" value="P:phosphorelay signal transduction system"/>
    <property type="evidence" value="ECO:0007669"/>
    <property type="project" value="InterPro"/>
</dbReference>
<dbReference type="STRING" id="118967.SAMN02745191_0172"/>
<protein>
    <submittedName>
        <fullName evidence="2">Hpt domain-containing protein</fullName>
    </submittedName>
</protein>
<dbReference type="InterPro" id="IPR036641">
    <property type="entry name" value="HPT_dom_sf"/>
</dbReference>
<dbReference type="InterPro" id="IPR008207">
    <property type="entry name" value="Sig_transdc_His_kin_Hpt_dom"/>
</dbReference>
<keyword evidence="3" id="KW-1185">Reference proteome</keyword>
<sequence>MDYLTYLKEQGCDTQAALNRLNNDAEFYRSCIELILNDQNLNELKKAIEEQDIKNAFFKAHTLKGILANLSFTPYYEKISQIVEILRNSSFDGVKDRVDDFDQSYTEFIEELGKKI</sequence>
<dbReference type="Gene3D" id="1.20.120.160">
    <property type="entry name" value="HPT domain"/>
    <property type="match status" value="1"/>
</dbReference>
<proteinExistence type="predicted"/>
<dbReference type="EMBL" id="FUWY01000001">
    <property type="protein sequence ID" value="SJZ35179.1"/>
    <property type="molecule type" value="Genomic_DNA"/>
</dbReference>
<reference evidence="3" key="1">
    <citation type="submission" date="2017-02" db="EMBL/GenBank/DDBJ databases">
        <authorList>
            <person name="Varghese N."/>
            <person name="Submissions S."/>
        </authorList>
    </citation>
    <scope>NUCLEOTIDE SEQUENCE [LARGE SCALE GENOMIC DNA]</scope>
    <source>
        <strain evidence="3">ATCC 25662</strain>
    </source>
</reference>
<name>A0A1T4JYI6_9FIRM</name>
<dbReference type="SUPFAM" id="SSF47226">
    <property type="entry name" value="Histidine-containing phosphotransfer domain, HPT domain"/>
    <property type="match status" value="1"/>
</dbReference>
<dbReference type="OrthoDB" id="1669200at2"/>
<organism evidence="2 3">
    <name type="scientific">Anaerorhabdus furcosa</name>
    <dbReference type="NCBI Taxonomy" id="118967"/>
    <lineage>
        <taxon>Bacteria</taxon>
        <taxon>Bacillati</taxon>
        <taxon>Bacillota</taxon>
        <taxon>Erysipelotrichia</taxon>
        <taxon>Erysipelotrichales</taxon>
        <taxon>Erysipelotrichaceae</taxon>
        <taxon>Anaerorhabdus</taxon>
    </lineage>
</organism>
<dbReference type="RefSeq" id="WP_078710636.1">
    <property type="nucleotide sequence ID" value="NZ_FUWY01000001.1"/>
</dbReference>
<accession>A0A1T4JYI6</accession>
<evidence type="ECO:0000259" key="1">
    <source>
        <dbReference type="Pfam" id="PF01627"/>
    </source>
</evidence>
<feature type="domain" description="HPt" evidence="1">
    <location>
        <begin position="38"/>
        <end position="105"/>
    </location>
</feature>
<dbReference type="Pfam" id="PF01627">
    <property type="entry name" value="Hpt"/>
    <property type="match status" value="1"/>
</dbReference>